<accession>A0A1N6U264</accession>
<evidence type="ECO:0000313" key="1">
    <source>
        <dbReference type="EMBL" id="SIQ59722.1"/>
    </source>
</evidence>
<sequence>MSDNAAGLDILSAVGFLGQSVLLELVWDDDPDPCWRSGYVIGVVLLIEGVHEQAFLVVKNPGDDYPLDVYLSDIRSIQATRGQSGNVLGHLPLPQAFQGLVAIKEGERRHA</sequence>
<proteinExistence type="predicted"/>
<reference evidence="1 2" key="1">
    <citation type="submission" date="2017-01" db="EMBL/GenBank/DDBJ databases">
        <authorList>
            <person name="Mah S.A."/>
            <person name="Swanson W.J."/>
            <person name="Moy G.W."/>
            <person name="Vacquier V.D."/>
        </authorList>
    </citation>
    <scope>NUCLEOTIDE SEQUENCE [LARGE SCALE GENOMIC DNA]</scope>
    <source>
        <strain evidence="1 2">RU36E</strain>
    </source>
</reference>
<gene>
    <name evidence="1" type="ORF">SAMN05878282_105328</name>
</gene>
<dbReference type="EMBL" id="FTMP01000005">
    <property type="protein sequence ID" value="SIQ59722.1"/>
    <property type="molecule type" value="Genomic_DNA"/>
</dbReference>
<organism evidence="1 2">
    <name type="scientific">Aquipseudomonas alcaligenes</name>
    <name type="common">Pseudomonas alcaligenes</name>
    <dbReference type="NCBI Taxonomy" id="43263"/>
    <lineage>
        <taxon>Bacteria</taxon>
        <taxon>Pseudomonadati</taxon>
        <taxon>Pseudomonadota</taxon>
        <taxon>Gammaproteobacteria</taxon>
        <taxon>Pseudomonadales</taxon>
        <taxon>Pseudomonadaceae</taxon>
        <taxon>Aquipseudomonas</taxon>
    </lineage>
</organism>
<protein>
    <submittedName>
        <fullName evidence="1">Uncharacterized protein</fullName>
    </submittedName>
</protein>
<dbReference type="RefSeq" id="WP_076427092.1">
    <property type="nucleotide sequence ID" value="NZ_FTMP01000005.1"/>
</dbReference>
<dbReference type="Proteomes" id="UP000185841">
    <property type="component" value="Unassembled WGS sequence"/>
</dbReference>
<dbReference type="AlphaFoldDB" id="A0A1N6U264"/>
<name>A0A1N6U264_AQUAC</name>
<evidence type="ECO:0000313" key="2">
    <source>
        <dbReference type="Proteomes" id="UP000185841"/>
    </source>
</evidence>